<dbReference type="Pfam" id="PF02668">
    <property type="entry name" value="TauD"/>
    <property type="match status" value="1"/>
</dbReference>
<keyword evidence="4" id="KW-0223">Dioxygenase</keyword>
<proteinExistence type="predicted"/>
<dbReference type="InterPro" id="IPR003819">
    <property type="entry name" value="TauD/TfdA-like"/>
</dbReference>
<dbReference type="InterPro" id="IPR050411">
    <property type="entry name" value="AlphaKG_dependent_hydroxylases"/>
</dbReference>
<dbReference type="AlphaFoldDB" id="A0A179G1F1"/>
<sequence length="393" mass="44158">MPDHNISRQCSADENIGSGKYPDAPELPVPLSGPLAWTRHDLRSSWGYTWHLNDRDISDIKHALDCFNALGIDGDCVSTETFPVGDLAHKLEKIAHNIHNGVGFSIIKGLHHLQCTTEDSVIVYLGLASYVADQRGIQDKRGNVLSHITSSKGWDVPVDKRHGIHSNKALPFHNDMGCDTLALQVRQSVDSGGDTYLASTWTVFNKLLKDEPDVARTLLDPSWPVQLSCRRTRHYLAPAFALHDGRLMACMDPNRFGPHENSPDGLIPALTSDQKHALQRVCEVARSTELRLKLETGCLLFLNNWALLHRRDAYQDDDRTCRHMVRLWLRNTQLGWAVPEPFLPPWQAAYSKGFRAKTRVYALYPMTTYVVPKYSAGSAAFIIEDSDDSEPER</sequence>
<organism evidence="4 5">
    <name type="scientific">Purpureocillium lilacinum</name>
    <name type="common">Paecilomyces lilacinus</name>
    <dbReference type="NCBI Taxonomy" id="33203"/>
    <lineage>
        <taxon>Eukaryota</taxon>
        <taxon>Fungi</taxon>
        <taxon>Dikarya</taxon>
        <taxon>Ascomycota</taxon>
        <taxon>Pezizomycotina</taxon>
        <taxon>Sordariomycetes</taxon>
        <taxon>Hypocreomycetidae</taxon>
        <taxon>Hypocreales</taxon>
        <taxon>Ophiocordycipitaceae</taxon>
        <taxon>Purpureocillium</taxon>
    </lineage>
</organism>
<evidence type="ECO:0000256" key="2">
    <source>
        <dbReference type="SAM" id="MobiDB-lite"/>
    </source>
</evidence>
<accession>A0A179G1F1</accession>
<dbReference type="Gene3D" id="3.60.130.10">
    <property type="entry name" value="Clavaminate synthase-like"/>
    <property type="match status" value="1"/>
</dbReference>
<evidence type="ECO:0000313" key="5">
    <source>
        <dbReference type="Proteomes" id="UP000078240"/>
    </source>
</evidence>
<protein>
    <submittedName>
        <fullName evidence="4">Taurine catabolism dioxygenase TauD</fullName>
    </submittedName>
</protein>
<gene>
    <name evidence="4" type="ORF">VFPBJ_10316</name>
</gene>
<dbReference type="PANTHER" id="PTHR10696:SF54">
    <property type="entry name" value="FAMILY OXIDOREDUCTASE, PUTATIVE (AFU_ORTHOLOGUE AFUA_4G13850)-RELATED"/>
    <property type="match status" value="1"/>
</dbReference>
<comment type="caution">
    <text evidence="4">The sequence shown here is derived from an EMBL/GenBank/DDBJ whole genome shotgun (WGS) entry which is preliminary data.</text>
</comment>
<feature type="domain" description="TauD/TfdA-like" evidence="3">
    <location>
        <begin position="79"/>
        <end position="328"/>
    </location>
</feature>
<dbReference type="InterPro" id="IPR042098">
    <property type="entry name" value="TauD-like_sf"/>
</dbReference>
<dbReference type="EMBL" id="LSBH01000010">
    <property type="protein sequence ID" value="OAQ71537.1"/>
    <property type="molecule type" value="Genomic_DNA"/>
</dbReference>
<dbReference type="GO" id="GO:0051213">
    <property type="term" value="F:dioxygenase activity"/>
    <property type="evidence" value="ECO:0007669"/>
    <property type="project" value="UniProtKB-KW"/>
</dbReference>
<name>A0A179G1F1_PURLI</name>
<evidence type="ECO:0000256" key="1">
    <source>
        <dbReference type="ARBA" id="ARBA00023002"/>
    </source>
</evidence>
<dbReference type="SUPFAM" id="SSF51197">
    <property type="entry name" value="Clavaminate synthase-like"/>
    <property type="match status" value="1"/>
</dbReference>
<dbReference type="PANTHER" id="PTHR10696">
    <property type="entry name" value="GAMMA-BUTYROBETAINE HYDROXYLASE-RELATED"/>
    <property type="match status" value="1"/>
</dbReference>
<reference evidence="4 5" key="1">
    <citation type="submission" date="2016-01" db="EMBL/GenBank/DDBJ databases">
        <title>Biosynthesis of antibiotic leucinostatins and their inhibition on Phytophthora in bio-control Purpureocillium lilacinum.</title>
        <authorList>
            <person name="Wang G."/>
            <person name="Liu Z."/>
            <person name="Lin R."/>
            <person name="Li E."/>
            <person name="Mao Z."/>
            <person name="Ling J."/>
            <person name="Yin W."/>
            <person name="Xie B."/>
        </authorList>
    </citation>
    <scope>NUCLEOTIDE SEQUENCE [LARGE SCALE GENOMIC DNA]</scope>
    <source>
        <strain evidence="4">PLBJ-1</strain>
    </source>
</reference>
<keyword evidence="1" id="KW-0560">Oxidoreductase</keyword>
<feature type="region of interest" description="Disordered" evidence="2">
    <location>
        <begin position="1"/>
        <end position="25"/>
    </location>
</feature>
<evidence type="ECO:0000259" key="3">
    <source>
        <dbReference type="Pfam" id="PF02668"/>
    </source>
</evidence>
<dbReference type="Proteomes" id="UP000078240">
    <property type="component" value="Unassembled WGS sequence"/>
</dbReference>
<evidence type="ECO:0000313" key="4">
    <source>
        <dbReference type="EMBL" id="OAQ71537.1"/>
    </source>
</evidence>